<sequence>MESVNNLKPGFFVQGRFLYTKDNEKVILRGVNHMFIWTDREGKSIPEIAKTGANCVRIVWNMHGRISDLYHIVDESIVNSMIPIVELHDATGQWTRLPELVNFWTREDAVQLIQDHQEYLLVNIGNEVGGEEESGEEFYEAYTSAVTRMRAAGIRVPLIIDADNWGQSSKNILEQGARLLSSDPEHNLIFDIHMWWPTERHNPEKTGYATVRERITGVLEESVSRNLPLIIGEFAPVAVNGAREIPYKFIMAEAERLEIGWLSWSWGPGNFDSPEMDMTTHGSFNTLVGWGREVCVDSPLGIQNTSVIPAFIQNADFSTGVSDRGRNLIANGDFKDGLDGWTADFWGGKANANVKNGVVHFGIVDSGKESWNLQFRQSFSLRNGVTYVFSMRAKADRPRTLNVDIKRATKEYVPYANGRFLDLSTSWQDFSWKFTMKEPTDENAVLIFDMGGSDIGWTLADVSLVQARSVTDRLNRSFQRNVQKNSGYFNTPAGPWELHLYSSEGELLDVLDSGKGGEGMKPFPKIGRSGIMVIKDL</sequence>
<evidence type="ECO:0000313" key="7">
    <source>
        <dbReference type="Proteomes" id="UP000184275"/>
    </source>
</evidence>
<feature type="domain" description="Glycoside hydrolase family 5" evidence="4">
    <location>
        <begin position="21"/>
        <end position="268"/>
    </location>
</feature>
<keyword evidence="2 3" id="KW-0326">Glycosidase</keyword>
<evidence type="ECO:0000256" key="3">
    <source>
        <dbReference type="RuleBase" id="RU361153"/>
    </source>
</evidence>
<dbReference type="Pfam" id="PF02018">
    <property type="entry name" value="CBM_4_9"/>
    <property type="match status" value="1"/>
</dbReference>
<reference evidence="7" key="1">
    <citation type="submission" date="2016-11" db="EMBL/GenBank/DDBJ databases">
        <authorList>
            <person name="Varghese N."/>
            <person name="Submissions S."/>
        </authorList>
    </citation>
    <scope>NUCLEOTIDE SEQUENCE [LARGE SCALE GENOMIC DNA]</scope>
    <source>
        <strain evidence="7">UWOS</strain>
    </source>
</reference>
<keyword evidence="7" id="KW-1185">Reference proteome</keyword>
<dbReference type="InterPro" id="IPR003305">
    <property type="entry name" value="CenC_carb-bd"/>
</dbReference>
<dbReference type="GO" id="GO:0000272">
    <property type="term" value="P:polysaccharide catabolic process"/>
    <property type="evidence" value="ECO:0007669"/>
    <property type="project" value="InterPro"/>
</dbReference>
<dbReference type="RefSeq" id="WP_083545723.1">
    <property type="nucleotide sequence ID" value="NZ_FRAW01000008.1"/>
</dbReference>
<evidence type="ECO:0000256" key="1">
    <source>
        <dbReference type="ARBA" id="ARBA00022801"/>
    </source>
</evidence>
<dbReference type="Pfam" id="PF00150">
    <property type="entry name" value="Cellulase"/>
    <property type="match status" value="1"/>
</dbReference>
<keyword evidence="1 3" id="KW-0378">Hydrolase</keyword>
<evidence type="ECO:0000256" key="2">
    <source>
        <dbReference type="ARBA" id="ARBA00023295"/>
    </source>
</evidence>
<gene>
    <name evidence="6" type="ORF">SAMN05720469_10825</name>
</gene>
<dbReference type="InterPro" id="IPR017853">
    <property type="entry name" value="GH"/>
</dbReference>
<dbReference type="Gene3D" id="3.20.20.80">
    <property type="entry name" value="Glycosidases"/>
    <property type="match status" value="1"/>
</dbReference>
<comment type="similarity">
    <text evidence="3">Belongs to the glycosyl hydrolase 5 (cellulase A) family.</text>
</comment>
<organism evidence="6 7">
    <name type="scientific">Fibrobacter intestinalis</name>
    <dbReference type="NCBI Taxonomy" id="28122"/>
    <lineage>
        <taxon>Bacteria</taxon>
        <taxon>Pseudomonadati</taxon>
        <taxon>Fibrobacterota</taxon>
        <taxon>Fibrobacteria</taxon>
        <taxon>Fibrobacterales</taxon>
        <taxon>Fibrobacteraceae</taxon>
        <taxon>Fibrobacter</taxon>
    </lineage>
</organism>
<dbReference type="InterPro" id="IPR001547">
    <property type="entry name" value="Glyco_hydro_5"/>
</dbReference>
<evidence type="ECO:0000259" key="5">
    <source>
        <dbReference type="Pfam" id="PF02018"/>
    </source>
</evidence>
<feature type="domain" description="CBM-cenC" evidence="5">
    <location>
        <begin position="327"/>
        <end position="451"/>
    </location>
</feature>
<name>A0A1M6T0G2_9BACT</name>
<dbReference type="Gene3D" id="2.60.120.260">
    <property type="entry name" value="Galactose-binding domain-like"/>
    <property type="match status" value="1"/>
</dbReference>
<dbReference type="EMBL" id="FRAW01000008">
    <property type="protein sequence ID" value="SHK50407.1"/>
    <property type="molecule type" value="Genomic_DNA"/>
</dbReference>
<dbReference type="SUPFAM" id="SSF51445">
    <property type="entry name" value="(Trans)glycosidases"/>
    <property type="match status" value="1"/>
</dbReference>
<dbReference type="SUPFAM" id="SSF49785">
    <property type="entry name" value="Galactose-binding domain-like"/>
    <property type="match status" value="1"/>
</dbReference>
<accession>A0A1M6T0G2</accession>
<protein>
    <submittedName>
        <fullName evidence="6">Mannan endo-1,4-beta-mannosidase</fullName>
    </submittedName>
</protein>
<dbReference type="AlphaFoldDB" id="A0A1M6T0G2"/>
<evidence type="ECO:0000259" key="4">
    <source>
        <dbReference type="Pfam" id="PF00150"/>
    </source>
</evidence>
<evidence type="ECO:0000313" key="6">
    <source>
        <dbReference type="EMBL" id="SHK50407.1"/>
    </source>
</evidence>
<dbReference type="GO" id="GO:0004553">
    <property type="term" value="F:hydrolase activity, hydrolyzing O-glycosyl compounds"/>
    <property type="evidence" value="ECO:0007669"/>
    <property type="project" value="InterPro"/>
</dbReference>
<dbReference type="InterPro" id="IPR008979">
    <property type="entry name" value="Galactose-bd-like_sf"/>
</dbReference>
<dbReference type="Proteomes" id="UP000184275">
    <property type="component" value="Unassembled WGS sequence"/>
</dbReference>
<proteinExistence type="inferred from homology"/>